<organism evidence="2 3">
    <name type="scientific">Brevundimonas goettingensis</name>
    <dbReference type="NCBI Taxonomy" id="2774190"/>
    <lineage>
        <taxon>Bacteria</taxon>
        <taxon>Pseudomonadati</taxon>
        <taxon>Pseudomonadota</taxon>
        <taxon>Alphaproteobacteria</taxon>
        <taxon>Caulobacterales</taxon>
        <taxon>Caulobacteraceae</taxon>
        <taxon>Brevundimonas</taxon>
    </lineage>
</organism>
<proteinExistence type="predicted"/>
<dbReference type="GO" id="GO:0006974">
    <property type="term" value="P:DNA damage response"/>
    <property type="evidence" value="ECO:0007669"/>
    <property type="project" value="TreeGrafter"/>
</dbReference>
<sequence>MQFDKSLLPPAIFGGLIAIGLIGAGLFIGKGVVNARVGDRQVTVRGVSERNVTGDLAVLSLRFTAAGDELQSAQAKIDTDLNLVRTFLKAQGYGDDVVTLGRLEVTDTKSREYVSSEAVPHYILAQSVVVRTTDVNRIAATGRALNELVRQGVVLDFTPPTYVFTKLNDVRPAMIAEATASARTGAEQFAKDSKTPLGGIRQATQGSFEILARDDIGDETSSLNKKVRVVTTVTYQLK</sequence>
<gene>
    <name evidence="2" type="ORF">IFJ75_07470</name>
</gene>
<keyword evidence="1" id="KW-1133">Transmembrane helix</keyword>
<keyword evidence="1" id="KW-0812">Transmembrane</keyword>
<reference evidence="2" key="1">
    <citation type="submission" date="2020-09" db="EMBL/GenBank/DDBJ databases">
        <title>Brevundimonas sp. LVF2 isolated from a puddle in Goettingen, Germany.</title>
        <authorList>
            <person name="Friedrich I."/>
            <person name="Klassen A."/>
            <person name="Hannes N."/>
            <person name="Schneider D."/>
            <person name="Hertel R."/>
            <person name="Daniel R."/>
        </authorList>
    </citation>
    <scope>NUCLEOTIDE SEQUENCE</scope>
    <source>
        <strain evidence="2">LVF2</strain>
    </source>
</reference>
<dbReference type="Proteomes" id="UP000663918">
    <property type="component" value="Chromosome"/>
</dbReference>
<evidence type="ECO:0000313" key="2">
    <source>
        <dbReference type="EMBL" id="QTC92691.1"/>
    </source>
</evidence>
<dbReference type="PIRSF" id="PIRSF029033">
    <property type="entry name" value="UCP029033"/>
    <property type="match status" value="1"/>
</dbReference>
<dbReference type="AlphaFoldDB" id="A0A975C7M6"/>
<dbReference type="PANTHER" id="PTHR34387:SF2">
    <property type="entry name" value="SLR1258 PROTEIN"/>
    <property type="match status" value="1"/>
</dbReference>
<dbReference type="RefSeq" id="WP_207931971.1">
    <property type="nucleotide sequence ID" value="NZ_CP062222.1"/>
</dbReference>
<dbReference type="InterPro" id="IPR016907">
    <property type="entry name" value="UCP029033"/>
</dbReference>
<dbReference type="EMBL" id="CP062222">
    <property type="protein sequence ID" value="QTC92691.1"/>
    <property type="molecule type" value="Genomic_DNA"/>
</dbReference>
<evidence type="ECO:0000313" key="3">
    <source>
        <dbReference type="Proteomes" id="UP000663918"/>
    </source>
</evidence>
<name>A0A975C7M6_9CAUL</name>
<accession>A0A975C7M6</accession>
<dbReference type="Gene3D" id="3.30.110.170">
    <property type="entry name" value="Protein of unknown function (DUF541), domain 1"/>
    <property type="match status" value="1"/>
</dbReference>
<dbReference type="PANTHER" id="PTHR34387">
    <property type="entry name" value="SLR1258 PROTEIN"/>
    <property type="match status" value="1"/>
</dbReference>
<dbReference type="InterPro" id="IPR007497">
    <property type="entry name" value="SIMPL/DUF541"/>
</dbReference>
<protein>
    <submittedName>
        <fullName evidence="2">SIMPL domain-containing protein</fullName>
    </submittedName>
</protein>
<dbReference type="Pfam" id="PF04402">
    <property type="entry name" value="SIMPL"/>
    <property type="match status" value="1"/>
</dbReference>
<keyword evidence="3" id="KW-1185">Reference proteome</keyword>
<dbReference type="InterPro" id="IPR052022">
    <property type="entry name" value="26kDa_periplasmic_antigen"/>
</dbReference>
<feature type="transmembrane region" description="Helical" evidence="1">
    <location>
        <begin position="12"/>
        <end position="33"/>
    </location>
</feature>
<keyword evidence="1" id="KW-0472">Membrane</keyword>
<dbReference type="KEGG" id="bgoe:IFJ75_07470"/>
<dbReference type="Gene3D" id="3.30.70.2970">
    <property type="entry name" value="Protein of unknown function (DUF541), domain 2"/>
    <property type="match status" value="1"/>
</dbReference>
<evidence type="ECO:0000256" key="1">
    <source>
        <dbReference type="SAM" id="Phobius"/>
    </source>
</evidence>